<protein>
    <submittedName>
        <fullName evidence="1">Uncharacterized protein</fullName>
    </submittedName>
</protein>
<name>A0A1L9QRK3_9CYAN</name>
<comment type="caution">
    <text evidence="1">The sequence shown here is derived from an EMBL/GenBank/DDBJ whole genome shotgun (WGS) entry which is preliminary data.</text>
</comment>
<proteinExistence type="predicted"/>
<dbReference type="Proteomes" id="UP000183940">
    <property type="component" value="Unassembled WGS sequence"/>
</dbReference>
<accession>A0A1L9QRK3</accession>
<sequence>MLVAVGALTEHVGRQGIEVTSLTISQESMSFLTNLIEQLQLPCQVIQQNFLEYELETEQ</sequence>
<gene>
    <name evidence="1" type="ORF">BI308_12425</name>
</gene>
<dbReference type="EMBL" id="MLAW01000019">
    <property type="protein sequence ID" value="OJJ25283.1"/>
    <property type="molecule type" value="Genomic_DNA"/>
</dbReference>
<dbReference type="STRING" id="1925591.BI308_12425"/>
<keyword evidence="2" id="KW-1185">Reference proteome</keyword>
<organism evidence="1 2">
    <name type="scientific">Roseofilum reptotaenium AO1-A</name>
    <dbReference type="NCBI Taxonomy" id="1925591"/>
    <lineage>
        <taxon>Bacteria</taxon>
        <taxon>Bacillati</taxon>
        <taxon>Cyanobacteriota</taxon>
        <taxon>Cyanophyceae</taxon>
        <taxon>Desertifilales</taxon>
        <taxon>Desertifilaceae</taxon>
        <taxon>Roseofilum</taxon>
    </lineage>
</organism>
<evidence type="ECO:0000313" key="2">
    <source>
        <dbReference type="Proteomes" id="UP000183940"/>
    </source>
</evidence>
<evidence type="ECO:0000313" key="1">
    <source>
        <dbReference type="EMBL" id="OJJ25283.1"/>
    </source>
</evidence>
<reference evidence="1" key="1">
    <citation type="submission" date="2016-10" db="EMBL/GenBank/DDBJ databases">
        <title>CRISPR-Cas defence system in Roseofilum reptotaenium: evidence of a bacteriophage-cyanobacterium arms race in the coral black band disease.</title>
        <authorList>
            <person name="Buerger P."/>
            <person name="Wood-Charlson E.M."/>
            <person name="Weynberg K.D."/>
            <person name="Willis B."/>
            <person name="Van Oppen M.J."/>
        </authorList>
    </citation>
    <scope>NUCLEOTIDE SEQUENCE [LARGE SCALE GENOMIC DNA]</scope>
    <source>
        <strain evidence="1">AO1-A</strain>
    </source>
</reference>
<dbReference type="AlphaFoldDB" id="A0A1L9QRK3"/>